<dbReference type="Pfam" id="PF02129">
    <property type="entry name" value="Peptidase_S15"/>
    <property type="match status" value="1"/>
</dbReference>
<evidence type="ECO:0000313" key="2">
    <source>
        <dbReference type="EMBL" id="RUT10882.1"/>
    </source>
</evidence>
<reference evidence="2 3" key="1">
    <citation type="journal article" date="2019" name="Genome Biol. Evol.">
        <title>Day and night: Metabolic profiles and evolutionary relationships of six axenic non-marine cyanobacteria.</title>
        <authorList>
            <person name="Will S.E."/>
            <person name="Henke P."/>
            <person name="Boedeker C."/>
            <person name="Huang S."/>
            <person name="Brinkmann H."/>
            <person name="Rohde M."/>
            <person name="Jarek M."/>
            <person name="Friedl T."/>
            <person name="Seufert S."/>
            <person name="Schumacher M."/>
            <person name="Overmann J."/>
            <person name="Neumann-Schaal M."/>
            <person name="Petersen J."/>
        </authorList>
    </citation>
    <scope>NUCLEOTIDE SEQUENCE [LARGE SCALE GENOMIC DNA]</scope>
    <source>
        <strain evidence="2 3">SAG 39.79</strain>
    </source>
</reference>
<protein>
    <recommendedName>
        <fullName evidence="1">Xaa-Pro dipeptidyl-peptidase-like domain-containing protein</fullName>
    </recommendedName>
</protein>
<proteinExistence type="predicted"/>
<dbReference type="NCBIfam" id="TIGR00976">
    <property type="entry name" value="CocE_NonD"/>
    <property type="match status" value="1"/>
</dbReference>
<dbReference type="InterPro" id="IPR050585">
    <property type="entry name" value="Xaa-Pro_dipeptidyl-ppase/CocE"/>
</dbReference>
<name>A0AB37UHI4_9CYAN</name>
<dbReference type="Proteomes" id="UP000282574">
    <property type="component" value="Unassembled WGS sequence"/>
</dbReference>
<dbReference type="SUPFAM" id="SSF53474">
    <property type="entry name" value="alpha/beta-Hydrolases"/>
    <property type="match status" value="1"/>
</dbReference>
<dbReference type="GO" id="GO:0016787">
    <property type="term" value="F:hydrolase activity"/>
    <property type="evidence" value="ECO:0007669"/>
    <property type="project" value="InterPro"/>
</dbReference>
<sequence>MLAVRPKKTVSMLTRDRVRLDADVYYPDAEGEFPVLLMRQPYGRAIASTVVYAHPTWYAARGYIVVIQDVRGRGTSEGEFKLFVHEIEDGEDTVNWAANLPGSNGKVGMYGFSYQGMTQLYAAAAKPPALKTICPAMVAYNLYSDWVYEGGAFCLQTNLGWAIQLAAESARIQGDVAAHYTLYAAAQDISVYDRVPSLNECLRKFAPNAFYHG</sequence>
<gene>
    <name evidence="2" type="ORF">DSM107010_37690</name>
</gene>
<keyword evidence="3" id="KW-1185">Reference proteome</keyword>
<dbReference type="PANTHER" id="PTHR43056">
    <property type="entry name" value="PEPTIDASE S9 PROLYL OLIGOPEPTIDASE"/>
    <property type="match status" value="1"/>
</dbReference>
<dbReference type="InterPro" id="IPR005674">
    <property type="entry name" value="CocE/Ser_esterase"/>
</dbReference>
<dbReference type="AlphaFoldDB" id="A0AB37UHI4"/>
<evidence type="ECO:0000259" key="1">
    <source>
        <dbReference type="Pfam" id="PF02129"/>
    </source>
</evidence>
<accession>A0AB37UHI4</accession>
<feature type="domain" description="Xaa-Pro dipeptidyl-peptidase-like" evidence="1">
    <location>
        <begin position="16"/>
        <end position="176"/>
    </location>
</feature>
<evidence type="ECO:0000313" key="3">
    <source>
        <dbReference type="Proteomes" id="UP000282574"/>
    </source>
</evidence>
<comment type="caution">
    <text evidence="2">The sequence shown here is derived from an EMBL/GenBank/DDBJ whole genome shotgun (WGS) entry which is preliminary data.</text>
</comment>
<dbReference type="EMBL" id="RSCK01000034">
    <property type="protein sequence ID" value="RUT10882.1"/>
    <property type="molecule type" value="Genomic_DNA"/>
</dbReference>
<dbReference type="InterPro" id="IPR000383">
    <property type="entry name" value="Xaa-Pro-like_dom"/>
</dbReference>
<dbReference type="PANTHER" id="PTHR43056:SF10">
    <property type="entry name" value="COCE_NOND FAMILY, PUTATIVE (AFU_ORTHOLOGUE AFUA_7G00600)-RELATED"/>
    <property type="match status" value="1"/>
</dbReference>
<dbReference type="InterPro" id="IPR029058">
    <property type="entry name" value="AB_hydrolase_fold"/>
</dbReference>
<dbReference type="Gene3D" id="3.40.50.1820">
    <property type="entry name" value="alpha/beta hydrolase"/>
    <property type="match status" value="1"/>
</dbReference>
<organism evidence="2 3">
    <name type="scientific">Chroococcidiopsis cubana SAG 39.79</name>
    <dbReference type="NCBI Taxonomy" id="388085"/>
    <lineage>
        <taxon>Bacteria</taxon>
        <taxon>Bacillati</taxon>
        <taxon>Cyanobacteriota</taxon>
        <taxon>Cyanophyceae</taxon>
        <taxon>Chroococcidiopsidales</taxon>
        <taxon>Chroococcidiopsidaceae</taxon>
        <taxon>Chroococcidiopsis</taxon>
    </lineage>
</organism>